<name>A0A9X3L9K2_9BACI</name>
<keyword evidence="1" id="KW-0472">Membrane</keyword>
<keyword evidence="3" id="KW-1185">Reference proteome</keyword>
<gene>
    <name evidence="2" type="ORF">M9R61_11120</name>
</gene>
<feature type="transmembrane region" description="Helical" evidence="1">
    <location>
        <begin position="139"/>
        <end position="156"/>
    </location>
</feature>
<dbReference type="EMBL" id="JAMKBI010000007">
    <property type="protein sequence ID" value="MCZ8533861.1"/>
    <property type="molecule type" value="Genomic_DNA"/>
</dbReference>
<comment type="caution">
    <text evidence="2">The sequence shown here is derived from an EMBL/GenBank/DDBJ whole genome shotgun (WGS) entry which is preliminary data.</text>
</comment>
<keyword evidence="1" id="KW-0812">Transmembrane</keyword>
<protein>
    <submittedName>
        <fullName evidence="2">Uncharacterized protein</fullName>
    </submittedName>
</protein>
<organism evidence="2 3">
    <name type="scientific">Psychrobacillus psychrodurans</name>
    <dbReference type="NCBI Taxonomy" id="126157"/>
    <lineage>
        <taxon>Bacteria</taxon>
        <taxon>Bacillati</taxon>
        <taxon>Bacillota</taxon>
        <taxon>Bacilli</taxon>
        <taxon>Bacillales</taxon>
        <taxon>Bacillaceae</taxon>
        <taxon>Psychrobacillus</taxon>
    </lineage>
</organism>
<dbReference type="RefSeq" id="WP_269922129.1">
    <property type="nucleotide sequence ID" value="NZ_JAMKBI010000007.1"/>
</dbReference>
<feature type="transmembrane region" description="Helical" evidence="1">
    <location>
        <begin position="31"/>
        <end position="49"/>
    </location>
</feature>
<evidence type="ECO:0000256" key="1">
    <source>
        <dbReference type="SAM" id="Phobius"/>
    </source>
</evidence>
<evidence type="ECO:0000313" key="3">
    <source>
        <dbReference type="Proteomes" id="UP001152172"/>
    </source>
</evidence>
<feature type="transmembrane region" description="Helical" evidence="1">
    <location>
        <begin position="109"/>
        <end position="127"/>
    </location>
</feature>
<keyword evidence="1" id="KW-1133">Transmembrane helix</keyword>
<accession>A0A9X3L9K2</accession>
<evidence type="ECO:0000313" key="2">
    <source>
        <dbReference type="EMBL" id="MCZ8533861.1"/>
    </source>
</evidence>
<dbReference type="AlphaFoldDB" id="A0A9X3L9K2"/>
<dbReference type="Proteomes" id="UP001152172">
    <property type="component" value="Unassembled WGS sequence"/>
</dbReference>
<reference evidence="2" key="1">
    <citation type="submission" date="2022-05" db="EMBL/GenBank/DDBJ databases">
        <authorList>
            <person name="Colautti A."/>
            <person name="Iacumin L."/>
        </authorList>
    </citation>
    <scope>NUCLEOTIDE SEQUENCE</scope>
    <source>
        <strain evidence="2">DSM 30747</strain>
    </source>
</reference>
<feature type="transmembrane region" description="Helical" evidence="1">
    <location>
        <begin position="61"/>
        <end position="81"/>
    </location>
</feature>
<sequence length="285" mass="33614">MKNFIGKILIGLSIVIAYVNLQSLPENILTYILIIILVSFPLYIIGHRLRRTLIIFKEKVIIWSFAYAFVALLIPLLFFSYTQYEQLKSDTFNEHFILFESTSSVNGEGISLGFMLFLILFVSIRIFSSDIRRKWIPNLLILITLIAYSTSLYVLWEDYRGIHADRGLVTNKWNGFEESIPWENVSRIYIDPYVHYASLSNTSDETHISWTMVIESSSNKDMLYRFQNLSENDLHIGNQIKEIAKDNNIPFIVNRMTEDERKWYEFELDLEKLPKTDFHVFFQFK</sequence>
<proteinExistence type="predicted"/>